<dbReference type="Proteomes" id="UP000196521">
    <property type="component" value="Chromosome"/>
</dbReference>
<name>A0A6J7ZK63_PLARU</name>
<evidence type="ECO:0000256" key="1">
    <source>
        <dbReference type="ARBA" id="ARBA00009981"/>
    </source>
</evidence>
<gene>
    <name evidence="2" type="ORF">PLAN_20019</name>
</gene>
<dbReference type="NCBIfam" id="TIGR01552">
    <property type="entry name" value="phd_fam"/>
    <property type="match status" value="1"/>
</dbReference>
<reference evidence="2" key="1">
    <citation type="submission" date="2020-05" db="EMBL/GenBank/DDBJ databases">
        <authorList>
            <consortium name="Genoscope - CEA"/>
            <person name="William W."/>
        </authorList>
    </citation>
    <scope>NUCLEOTIDE SEQUENCE [LARGE SCALE GENOMIC DNA]</scope>
    <source>
        <strain evidence="2">PCC 7821</strain>
    </source>
</reference>
<protein>
    <recommendedName>
        <fullName evidence="4">Antitoxin</fullName>
    </recommendedName>
</protein>
<evidence type="ECO:0008006" key="4">
    <source>
        <dbReference type="Google" id="ProtNLM"/>
    </source>
</evidence>
<keyword evidence="3" id="KW-1185">Reference proteome</keyword>
<dbReference type="InterPro" id="IPR036165">
    <property type="entry name" value="YefM-like_sf"/>
</dbReference>
<organism evidence="2 3">
    <name type="scientific">Planktothrix rubescens CCAP 1459/22</name>
    <dbReference type="NCBI Taxonomy" id="329571"/>
    <lineage>
        <taxon>Bacteria</taxon>
        <taxon>Bacillati</taxon>
        <taxon>Cyanobacteriota</taxon>
        <taxon>Cyanophyceae</taxon>
        <taxon>Oscillatoriophycideae</taxon>
        <taxon>Oscillatoriales</taxon>
        <taxon>Microcoleaceae</taxon>
        <taxon>Planktothrix</taxon>
    </lineage>
</organism>
<dbReference type="AlphaFoldDB" id="A0A6J7ZK63"/>
<accession>A0A6J7ZK63</accession>
<dbReference type="SUPFAM" id="SSF143120">
    <property type="entry name" value="YefM-like"/>
    <property type="match status" value="1"/>
</dbReference>
<dbReference type="Gene3D" id="3.40.1620.10">
    <property type="entry name" value="YefM-like domain"/>
    <property type="match status" value="1"/>
</dbReference>
<dbReference type="RefSeq" id="WP_026785635.1">
    <property type="nucleotide sequence ID" value="NZ_LR812490.1"/>
</dbReference>
<evidence type="ECO:0000313" key="2">
    <source>
        <dbReference type="EMBL" id="CAC5342509.1"/>
    </source>
</evidence>
<comment type="similarity">
    <text evidence="1">Belongs to the phD/YefM antitoxin family.</text>
</comment>
<evidence type="ECO:0000313" key="3">
    <source>
        <dbReference type="Proteomes" id="UP000196521"/>
    </source>
</evidence>
<dbReference type="EMBL" id="CZCZ02000012">
    <property type="protein sequence ID" value="CAC5342509.1"/>
    <property type="molecule type" value="Genomic_DNA"/>
</dbReference>
<proteinExistence type="inferred from homology"/>
<sequence length="78" mass="9021">MLKISVENLGDNLKALLERVAQGEEIILVDGSREVARLVPPKTRQEWVFQRKRFRDSVLLTGESLRVTIIQAREGERY</sequence>
<dbReference type="EMBL" id="LR812490">
    <property type="protein sequence ID" value="CAC5342509.1"/>
    <property type="molecule type" value="Genomic_DNA"/>
</dbReference>
<comment type="caution">
    <text evidence="2">The sequence shown here is derived from an EMBL/GenBank/DDBJ whole genome shotgun (WGS) entry which is preliminary data.</text>
</comment>